<dbReference type="InterPro" id="IPR015943">
    <property type="entry name" value="WD40/YVTN_repeat-like_dom_sf"/>
</dbReference>
<feature type="repeat" description="WD" evidence="3">
    <location>
        <begin position="152"/>
        <end position="193"/>
    </location>
</feature>
<dbReference type="CDD" id="cd00200">
    <property type="entry name" value="WD40"/>
    <property type="match status" value="1"/>
</dbReference>
<dbReference type="InterPro" id="IPR059122">
    <property type="entry name" value="Beta-prop_WDR5-like"/>
</dbReference>
<evidence type="ECO:0000256" key="3">
    <source>
        <dbReference type="PROSITE-ProRule" id="PRU00221"/>
    </source>
</evidence>
<evidence type="ECO:0000256" key="2">
    <source>
        <dbReference type="ARBA" id="ARBA00022737"/>
    </source>
</evidence>
<feature type="repeat" description="WD" evidence="3">
    <location>
        <begin position="67"/>
        <end position="109"/>
    </location>
</feature>
<reference evidence="6" key="1">
    <citation type="submission" date="2020-12" db="EMBL/GenBank/DDBJ databases">
        <authorList>
            <person name="Iha C."/>
        </authorList>
    </citation>
    <scope>NUCLEOTIDE SEQUENCE</scope>
</reference>
<evidence type="ECO:0000256" key="4">
    <source>
        <dbReference type="SAM" id="MobiDB-lite"/>
    </source>
</evidence>
<feature type="repeat" description="WD" evidence="3">
    <location>
        <begin position="194"/>
        <end position="235"/>
    </location>
</feature>
<dbReference type="EMBL" id="CAJHUC010000431">
    <property type="protein sequence ID" value="CAD7696095.1"/>
    <property type="molecule type" value="Genomic_DNA"/>
</dbReference>
<feature type="domain" description="WDR5-like beta-propeller" evidence="5">
    <location>
        <begin position="66"/>
        <end position="372"/>
    </location>
</feature>
<dbReference type="AlphaFoldDB" id="A0A8S1IM20"/>
<dbReference type="SMART" id="SM00320">
    <property type="entry name" value="WD40"/>
    <property type="match status" value="7"/>
</dbReference>
<evidence type="ECO:0000256" key="1">
    <source>
        <dbReference type="ARBA" id="ARBA00022574"/>
    </source>
</evidence>
<dbReference type="PRINTS" id="PR00320">
    <property type="entry name" value="GPROTEINBRPT"/>
</dbReference>
<dbReference type="Pfam" id="PF25175">
    <property type="entry name" value="Beta-prop_WDR5"/>
    <property type="match status" value="1"/>
</dbReference>
<evidence type="ECO:0000313" key="7">
    <source>
        <dbReference type="Proteomes" id="UP000708148"/>
    </source>
</evidence>
<organism evidence="6 7">
    <name type="scientific">Ostreobium quekettii</name>
    <dbReference type="NCBI Taxonomy" id="121088"/>
    <lineage>
        <taxon>Eukaryota</taxon>
        <taxon>Viridiplantae</taxon>
        <taxon>Chlorophyta</taxon>
        <taxon>core chlorophytes</taxon>
        <taxon>Ulvophyceae</taxon>
        <taxon>TCBD clade</taxon>
        <taxon>Bryopsidales</taxon>
        <taxon>Ostreobineae</taxon>
        <taxon>Ostreobiaceae</taxon>
        <taxon>Ostreobium</taxon>
    </lineage>
</organism>
<dbReference type="Gene3D" id="2.130.10.10">
    <property type="entry name" value="YVTN repeat-like/Quinoprotein amine dehydrogenase"/>
    <property type="match status" value="1"/>
</dbReference>
<dbReference type="InterPro" id="IPR053299">
    <property type="entry name" value="ASTRA_WD_repeat"/>
</dbReference>
<dbReference type="InterPro" id="IPR001680">
    <property type="entry name" value="WD40_rpt"/>
</dbReference>
<dbReference type="InterPro" id="IPR020472">
    <property type="entry name" value="WD40_PAC1"/>
</dbReference>
<dbReference type="GO" id="GO:0035097">
    <property type="term" value="C:histone methyltransferase complex"/>
    <property type="evidence" value="ECO:0007669"/>
    <property type="project" value="UniProtKB-ARBA"/>
</dbReference>
<dbReference type="PROSITE" id="PS50294">
    <property type="entry name" value="WD_REPEATS_REGION"/>
    <property type="match status" value="4"/>
</dbReference>
<keyword evidence="2" id="KW-0677">Repeat</keyword>
<dbReference type="SUPFAM" id="SSF50978">
    <property type="entry name" value="WD40 repeat-like"/>
    <property type="match status" value="1"/>
</dbReference>
<accession>A0A8S1IM20</accession>
<dbReference type="PROSITE" id="PS00678">
    <property type="entry name" value="WD_REPEATS_1"/>
    <property type="match status" value="3"/>
</dbReference>
<keyword evidence="1 3" id="KW-0853">WD repeat</keyword>
<dbReference type="Proteomes" id="UP000708148">
    <property type="component" value="Unassembled WGS sequence"/>
</dbReference>
<dbReference type="InterPro" id="IPR036322">
    <property type="entry name" value="WD40_repeat_dom_sf"/>
</dbReference>
<dbReference type="PROSITE" id="PS50082">
    <property type="entry name" value="WD_REPEATS_2"/>
    <property type="match status" value="4"/>
</dbReference>
<keyword evidence="7" id="KW-1185">Reference proteome</keyword>
<feature type="repeat" description="WD" evidence="3">
    <location>
        <begin position="110"/>
        <end position="151"/>
    </location>
</feature>
<dbReference type="FunFam" id="2.130.10.10:FF:000228">
    <property type="entry name" value="COMPASS-like H3K4 histone methylase component WDR5A"/>
    <property type="match status" value="1"/>
</dbReference>
<dbReference type="InterPro" id="IPR019775">
    <property type="entry name" value="WD40_repeat_CS"/>
</dbReference>
<sequence length="376" mass="40942">MDGVRGQVVAAAASTHEDGGNGGLRPGEREPKGGAASLNNSRGAAENRQIGKAASGIEARYQHVRTLEGHQSAVSGVKFKSDNGSLLASCSADGTIRIWETETGKALRTMQGHKNGLNDVSWSKDCQYLCSASDDKTAKVWAAETGQELSTLKGHSGYVFSVKFNPEGNLLVSGSFDETVRMWDARTSELVRELPAHSDPVTSVDINPDGTALVSSSFDGLVRIWDTSNGKCLKTLIVDNSEPVSFTRFTPNGKFLLVATLDGKMHLRDYEADKIKKTYKGYQNQRHCLVPAMSHTQGRHGYRWLVSGSEDNGIYVWEINKKKLCQKIEGRATPSSPGEGHCDVVLCVDTHPKQIMVASGAKERDCSIRLWRENGE</sequence>
<proteinExistence type="predicted"/>
<dbReference type="OrthoDB" id="674604at2759"/>
<protein>
    <recommendedName>
        <fullName evidence="5">WDR5-like beta-propeller domain-containing protein</fullName>
    </recommendedName>
</protein>
<gene>
    <name evidence="6" type="ORF">OSTQU699_LOCUS1456</name>
</gene>
<comment type="caution">
    <text evidence="6">The sequence shown here is derived from an EMBL/GenBank/DDBJ whole genome shotgun (WGS) entry which is preliminary data.</text>
</comment>
<feature type="region of interest" description="Disordered" evidence="4">
    <location>
        <begin position="1"/>
        <end position="49"/>
    </location>
</feature>
<evidence type="ECO:0000259" key="5">
    <source>
        <dbReference type="Pfam" id="PF25175"/>
    </source>
</evidence>
<evidence type="ECO:0000313" key="6">
    <source>
        <dbReference type="EMBL" id="CAD7696095.1"/>
    </source>
</evidence>
<dbReference type="PANTHER" id="PTHR44156">
    <property type="entry name" value="SUPERNUMERARY LIMBS, ISOFORM B-RELATED"/>
    <property type="match status" value="1"/>
</dbReference>
<name>A0A8S1IM20_9CHLO</name>